<proteinExistence type="predicted"/>
<dbReference type="Pfam" id="PF03922">
    <property type="entry name" value="OmpW"/>
    <property type="match status" value="1"/>
</dbReference>
<dbReference type="OrthoDB" id="9807574at2"/>
<evidence type="ECO:0000313" key="3">
    <source>
        <dbReference type="EMBL" id="VCU72618.1"/>
    </source>
</evidence>
<dbReference type="SUPFAM" id="SSF56925">
    <property type="entry name" value="OMPA-like"/>
    <property type="match status" value="1"/>
</dbReference>
<dbReference type="PANTHER" id="PTHR36920:SF1">
    <property type="entry name" value="OUTER MEMBRANE PROTEIN W"/>
    <property type="match status" value="1"/>
</dbReference>
<dbReference type="AlphaFoldDB" id="A0A3P4BA59"/>
<dbReference type="GO" id="GO:0009279">
    <property type="term" value="C:cell outer membrane"/>
    <property type="evidence" value="ECO:0007669"/>
    <property type="project" value="UniProtKB-SubCell"/>
</dbReference>
<dbReference type="InterPro" id="IPR005618">
    <property type="entry name" value="OMPW"/>
</dbReference>
<feature type="signal peptide" evidence="2">
    <location>
        <begin position="1"/>
        <end position="24"/>
    </location>
</feature>
<organism evidence="3 4">
    <name type="scientific">Pigmentiphaga humi</name>
    <dbReference type="NCBI Taxonomy" id="2478468"/>
    <lineage>
        <taxon>Bacteria</taxon>
        <taxon>Pseudomonadati</taxon>
        <taxon>Pseudomonadota</taxon>
        <taxon>Betaproteobacteria</taxon>
        <taxon>Burkholderiales</taxon>
        <taxon>Alcaligenaceae</taxon>
        <taxon>Pigmentiphaga</taxon>
    </lineage>
</organism>
<evidence type="ECO:0000313" key="4">
    <source>
        <dbReference type="Proteomes" id="UP000277294"/>
    </source>
</evidence>
<reference evidence="3 4" key="1">
    <citation type="submission" date="2018-10" db="EMBL/GenBank/DDBJ databases">
        <authorList>
            <person name="Criscuolo A."/>
        </authorList>
    </citation>
    <scope>NUCLEOTIDE SEQUENCE [LARGE SCALE GENOMIC DNA]</scope>
    <source>
        <strain evidence="3">DnA1</strain>
    </source>
</reference>
<keyword evidence="2" id="KW-0732">Signal</keyword>
<feature type="chain" id="PRO_5018195627" evidence="2">
    <location>
        <begin position="25"/>
        <end position="210"/>
    </location>
</feature>
<dbReference type="InterPro" id="IPR011250">
    <property type="entry name" value="OMP/PagP_B-barrel"/>
</dbReference>
<sequence>MFSRIRFTALACVLAAVPAVGAFAHEAGDWLVKGGVSAVLPKSGNGSVLGGAASLDVGNSTRPSISATYMATRNVGVELLAAVPFRHTISASGAVAGDIASTRQLPPTLSVQWYFMPDAAVQPYVGVGLNYTRFFDTRTQGALAGNRLDLGDSWGVALQAGVDVKLGERWFVNASLRYIDISSKVRLNGTEIGKARIDPWVPTIAVGYRF</sequence>
<protein>
    <submittedName>
        <fullName evidence="3">Outer membrane protein W</fullName>
    </submittedName>
</protein>
<comment type="subcellular location">
    <subcellularLocation>
        <location evidence="1">Cell outer membrane</location>
    </subcellularLocation>
</comment>
<name>A0A3P4BA59_9BURK</name>
<gene>
    <name evidence="3" type="primary">ompW</name>
    <name evidence="3" type="ORF">PIGHUM_04720</name>
</gene>
<keyword evidence="4" id="KW-1185">Reference proteome</keyword>
<dbReference type="RefSeq" id="WP_124082257.1">
    <property type="nucleotide sequence ID" value="NZ_UWPJ01000047.1"/>
</dbReference>
<dbReference type="EMBL" id="UWPJ01000047">
    <property type="protein sequence ID" value="VCU72618.1"/>
    <property type="molecule type" value="Genomic_DNA"/>
</dbReference>
<accession>A0A3P4BA59</accession>
<dbReference type="Gene3D" id="2.40.160.20">
    <property type="match status" value="1"/>
</dbReference>
<evidence type="ECO:0000256" key="2">
    <source>
        <dbReference type="SAM" id="SignalP"/>
    </source>
</evidence>
<evidence type="ECO:0000256" key="1">
    <source>
        <dbReference type="ARBA" id="ARBA00004442"/>
    </source>
</evidence>
<dbReference type="PANTHER" id="PTHR36920">
    <property type="match status" value="1"/>
</dbReference>
<dbReference type="Proteomes" id="UP000277294">
    <property type="component" value="Unassembled WGS sequence"/>
</dbReference>
<dbReference type="GO" id="GO:0055085">
    <property type="term" value="P:transmembrane transport"/>
    <property type="evidence" value="ECO:0007669"/>
    <property type="project" value="TreeGrafter"/>
</dbReference>